<evidence type="ECO:0008006" key="2">
    <source>
        <dbReference type="Google" id="ProtNLM"/>
    </source>
</evidence>
<dbReference type="AlphaFoldDB" id="X0XS22"/>
<feature type="non-terminal residue" evidence="1">
    <location>
        <position position="213"/>
    </location>
</feature>
<dbReference type="EMBL" id="BARS01052815">
    <property type="protein sequence ID" value="GAG45964.1"/>
    <property type="molecule type" value="Genomic_DNA"/>
</dbReference>
<evidence type="ECO:0000313" key="1">
    <source>
        <dbReference type="EMBL" id="GAG45964.1"/>
    </source>
</evidence>
<organism evidence="1">
    <name type="scientific">marine sediment metagenome</name>
    <dbReference type="NCBI Taxonomy" id="412755"/>
    <lineage>
        <taxon>unclassified sequences</taxon>
        <taxon>metagenomes</taxon>
        <taxon>ecological metagenomes</taxon>
    </lineage>
</organism>
<protein>
    <recommendedName>
        <fullName evidence="2">DUF362 domain-containing protein</fullName>
    </recommendedName>
</protein>
<dbReference type="PROSITE" id="PS51318">
    <property type="entry name" value="TAT"/>
    <property type="match status" value="1"/>
</dbReference>
<reference evidence="1" key="1">
    <citation type="journal article" date="2014" name="Front. Microbiol.">
        <title>High frequency of phylogenetically diverse reductive dehalogenase-homologous genes in deep subseafloor sedimentary metagenomes.</title>
        <authorList>
            <person name="Kawai M."/>
            <person name="Futagami T."/>
            <person name="Toyoda A."/>
            <person name="Takaki Y."/>
            <person name="Nishi S."/>
            <person name="Hori S."/>
            <person name="Arai W."/>
            <person name="Tsubouchi T."/>
            <person name="Morono Y."/>
            <person name="Uchiyama I."/>
            <person name="Ito T."/>
            <person name="Fujiyama A."/>
            <person name="Inagaki F."/>
            <person name="Takami H."/>
        </authorList>
    </citation>
    <scope>NUCLEOTIDE SEQUENCE</scope>
    <source>
        <strain evidence="1">Expedition CK06-06</strain>
    </source>
</reference>
<dbReference type="InterPro" id="IPR006311">
    <property type="entry name" value="TAT_signal"/>
</dbReference>
<dbReference type="NCBIfam" id="TIGR01409">
    <property type="entry name" value="TAT_signal_seq"/>
    <property type="match status" value="1"/>
</dbReference>
<gene>
    <name evidence="1" type="ORF">S01H1_78467</name>
</gene>
<comment type="caution">
    <text evidence="1">The sequence shown here is derived from an EMBL/GenBank/DDBJ whole genome shotgun (WGS) entry which is preliminary data.</text>
</comment>
<proteinExistence type="predicted"/>
<accession>X0XS22</accession>
<dbReference type="InterPro" id="IPR019546">
    <property type="entry name" value="TAT_signal_bac_arc"/>
</dbReference>
<sequence>MKPKGITRRDFLRDGTSATLAGAFFLSLPKKLSAQSEKATRVVLIRARDVLDDQNNLNGAVLSRMLDESVATLLGEKEPLPAWKRLIKPSDIVGIKTNGFRGLPVPSELEQAIKSRVIAAGVKEENISVRDAGVLEDPVFQKSTALINTRPMRAHSVAGLGTCIKNYIRFIPNRSSMHPDGCADLASLWKLPIVQGKTRLNILVMLTPLFNAS</sequence>
<name>X0XS22_9ZZZZ</name>